<proteinExistence type="predicted"/>
<reference evidence="1 2" key="1">
    <citation type="submission" date="2018-06" db="EMBL/GenBank/DDBJ databases">
        <authorList>
            <consortium name="Pathogen Informatics"/>
            <person name="Doyle S."/>
        </authorList>
    </citation>
    <scope>NUCLEOTIDE SEQUENCE [LARGE SCALE GENOMIC DNA]</scope>
    <source>
        <strain evidence="1 2">NCTC11091</strain>
    </source>
</reference>
<name>A0A378Q315_9GAMM</name>
<dbReference type="AlphaFoldDB" id="A0A378Q315"/>
<gene>
    <name evidence="1" type="ORF">NCTC11091_00940</name>
</gene>
<dbReference type="Proteomes" id="UP000255193">
    <property type="component" value="Unassembled WGS sequence"/>
</dbReference>
<organism evidence="1 2">
    <name type="scientific">Faucicola atlantae</name>
    <dbReference type="NCBI Taxonomy" id="34059"/>
    <lineage>
        <taxon>Bacteria</taxon>
        <taxon>Pseudomonadati</taxon>
        <taxon>Pseudomonadota</taxon>
        <taxon>Gammaproteobacteria</taxon>
        <taxon>Moraxellales</taxon>
        <taxon>Moraxellaceae</taxon>
        <taxon>Faucicola</taxon>
    </lineage>
</organism>
<accession>A0A378Q315</accession>
<evidence type="ECO:0000313" key="1">
    <source>
        <dbReference type="EMBL" id="STY95149.1"/>
    </source>
</evidence>
<dbReference type="EMBL" id="UGQA01000001">
    <property type="protein sequence ID" value="STY95149.1"/>
    <property type="molecule type" value="Genomic_DNA"/>
</dbReference>
<dbReference type="RefSeq" id="WP_079352203.1">
    <property type="nucleotide sequence ID" value="NZ_MXAO01000060.1"/>
</dbReference>
<protein>
    <submittedName>
        <fullName evidence="1">Uncharacterized protein</fullName>
    </submittedName>
</protein>
<sequence length="281" mass="29815">MGVLKALVAEPPNNDTNQIYRVWQQMLLAQMGVGGGIGGWVAQQADVVAVDLAGHFAEPNPPLMAQSSAVGDAPVSNALNNTPPAAPANDALIALATPNAPDFALPSVVPNGVPNSLPHASSVPADKPVLAAAALSAPASSLAQPKQAVLRFNLRIIAYQGWCIVADDAILCQDSRQAELWGKIATGLHSQSHLYTFPLIDNFGDFPPSYVTRMLSQRNAIACFNGFCQSLLMRTPRLGALTALPPCFAHEPIERLPQLSQMLQSTDAKRALWNTLNETAQ</sequence>
<evidence type="ECO:0000313" key="2">
    <source>
        <dbReference type="Proteomes" id="UP000255193"/>
    </source>
</evidence>